<dbReference type="Proteomes" id="UP001151002">
    <property type="component" value="Unassembled WGS sequence"/>
</dbReference>
<comment type="caution">
    <text evidence="1">The sequence shown here is derived from an EMBL/GenBank/DDBJ whole genome shotgun (WGS) entry which is preliminary data.</text>
</comment>
<dbReference type="EMBL" id="JAPNTZ010000018">
    <property type="protein sequence ID" value="MCY1144146.1"/>
    <property type="molecule type" value="Genomic_DNA"/>
</dbReference>
<proteinExistence type="predicted"/>
<dbReference type="RefSeq" id="WP_267568698.1">
    <property type="nucleotide sequence ID" value="NZ_JAPNTZ010000018.1"/>
</dbReference>
<evidence type="ECO:0000313" key="1">
    <source>
        <dbReference type="EMBL" id="MCY1144146.1"/>
    </source>
</evidence>
<reference evidence="1" key="1">
    <citation type="submission" date="2022-11" db="EMBL/GenBank/DDBJ databases">
        <authorList>
            <person name="Somphong A."/>
            <person name="Phongsopitanun W."/>
        </authorList>
    </citation>
    <scope>NUCLEOTIDE SEQUENCE</scope>
    <source>
        <strain evidence="1">Pm04-4</strain>
    </source>
</reference>
<protein>
    <submittedName>
        <fullName evidence="1">Uncharacterized protein</fullName>
    </submittedName>
</protein>
<organism evidence="1 2">
    <name type="scientific">Paractinoplanes pyxinae</name>
    <dbReference type="NCBI Taxonomy" id="2997416"/>
    <lineage>
        <taxon>Bacteria</taxon>
        <taxon>Bacillati</taxon>
        <taxon>Actinomycetota</taxon>
        <taxon>Actinomycetes</taxon>
        <taxon>Micromonosporales</taxon>
        <taxon>Micromonosporaceae</taxon>
        <taxon>Paractinoplanes</taxon>
    </lineage>
</organism>
<name>A0ABT4BCA4_9ACTN</name>
<accession>A0ABT4BCA4</accession>
<evidence type="ECO:0000313" key="2">
    <source>
        <dbReference type="Proteomes" id="UP001151002"/>
    </source>
</evidence>
<sequence length="71" mass="7291">MAVTRADLADAATALLALLELTGHGPRAVAHAARFLTALAEQGVGRTEGPFAELSSRVHARTEGADDPQAV</sequence>
<gene>
    <name evidence="1" type="ORF">OWR29_39655</name>
</gene>
<keyword evidence="2" id="KW-1185">Reference proteome</keyword>